<dbReference type="AlphaFoldDB" id="A0A8T0EHE8"/>
<evidence type="ECO:0000256" key="3">
    <source>
        <dbReference type="ARBA" id="ARBA00022900"/>
    </source>
</evidence>
<dbReference type="Gene3D" id="2.30.39.10">
    <property type="entry name" value="Alpha-1-antitrypsin, domain 1"/>
    <property type="match status" value="1"/>
</dbReference>
<dbReference type="InterPro" id="IPR023796">
    <property type="entry name" value="Serpin_dom"/>
</dbReference>
<evidence type="ECO:0000259" key="4">
    <source>
        <dbReference type="Pfam" id="PF00079"/>
    </source>
</evidence>
<proteinExistence type="inferred from homology"/>
<dbReference type="Pfam" id="PF00079">
    <property type="entry name" value="Serpin"/>
    <property type="match status" value="1"/>
</dbReference>
<reference evidence="5" key="2">
    <citation type="submission" date="2020-06" db="EMBL/GenBank/DDBJ databases">
        <authorList>
            <person name="Sheffer M."/>
        </authorList>
    </citation>
    <scope>NUCLEOTIDE SEQUENCE</scope>
</reference>
<keyword evidence="2" id="KW-0646">Protease inhibitor</keyword>
<name>A0A8T0EHE8_ARGBR</name>
<dbReference type="InterPro" id="IPR042178">
    <property type="entry name" value="Serpin_sf_1"/>
</dbReference>
<dbReference type="InterPro" id="IPR000215">
    <property type="entry name" value="Serpin_fam"/>
</dbReference>
<dbReference type="Proteomes" id="UP000807504">
    <property type="component" value="Unassembled WGS sequence"/>
</dbReference>
<comment type="similarity">
    <text evidence="1">Belongs to the serpin family.</text>
</comment>
<evidence type="ECO:0000313" key="6">
    <source>
        <dbReference type="Proteomes" id="UP000807504"/>
    </source>
</evidence>
<accession>A0A8T0EHE8</accession>
<dbReference type="EMBL" id="JABXBU010002227">
    <property type="protein sequence ID" value="KAF8773443.1"/>
    <property type="molecule type" value="Genomic_DNA"/>
</dbReference>
<reference evidence="5" key="1">
    <citation type="journal article" date="2020" name="bioRxiv">
        <title>Chromosome-level reference genome of the European wasp spider Argiope bruennichi: a resource for studies on range expansion and evolutionary adaptation.</title>
        <authorList>
            <person name="Sheffer M.M."/>
            <person name="Hoppe A."/>
            <person name="Krehenwinkel H."/>
            <person name="Uhl G."/>
            <person name="Kuss A.W."/>
            <person name="Jensen L."/>
            <person name="Jensen C."/>
            <person name="Gillespie R.G."/>
            <person name="Hoff K.J."/>
            <person name="Prost S."/>
        </authorList>
    </citation>
    <scope>NUCLEOTIDE SEQUENCE</scope>
</reference>
<feature type="domain" description="Serpin" evidence="4">
    <location>
        <begin position="5"/>
        <end position="113"/>
    </location>
</feature>
<evidence type="ECO:0000256" key="1">
    <source>
        <dbReference type="ARBA" id="ARBA00009500"/>
    </source>
</evidence>
<dbReference type="PANTHER" id="PTHR11461:SF211">
    <property type="entry name" value="GH10112P-RELATED"/>
    <property type="match status" value="1"/>
</dbReference>
<evidence type="ECO:0000256" key="2">
    <source>
        <dbReference type="ARBA" id="ARBA00022690"/>
    </source>
</evidence>
<dbReference type="PANTHER" id="PTHR11461">
    <property type="entry name" value="SERINE PROTEASE INHIBITOR, SERPIN"/>
    <property type="match status" value="1"/>
</dbReference>
<dbReference type="InterPro" id="IPR023795">
    <property type="entry name" value="Serpin_CS"/>
</dbReference>
<comment type="caution">
    <text evidence="5">The sequence shown here is derived from an EMBL/GenBank/DDBJ whole genome shotgun (WGS) entry which is preliminary data.</text>
</comment>
<dbReference type="InterPro" id="IPR042185">
    <property type="entry name" value="Serpin_sf_2"/>
</dbReference>
<keyword evidence="6" id="KW-1185">Reference proteome</keyword>
<protein>
    <submittedName>
        <fullName evidence="5">Serpin B11 like protein</fullName>
    </submittedName>
</protein>
<dbReference type="PROSITE" id="PS00284">
    <property type="entry name" value="SERPIN"/>
    <property type="match status" value="1"/>
</dbReference>
<dbReference type="GO" id="GO:0004867">
    <property type="term" value="F:serine-type endopeptidase inhibitor activity"/>
    <property type="evidence" value="ECO:0007669"/>
    <property type="project" value="UniProtKB-KW"/>
</dbReference>
<gene>
    <name evidence="5" type="ORF">HNY73_016107</name>
</gene>
<dbReference type="InterPro" id="IPR036186">
    <property type="entry name" value="Serpin_sf"/>
</dbReference>
<dbReference type="Gene3D" id="3.30.497.10">
    <property type="entry name" value="Antithrombin, subunit I, domain 2"/>
    <property type="match status" value="1"/>
</dbReference>
<dbReference type="SUPFAM" id="SSF56574">
    <property type="entry name" value="Serpins"/>
    <property type="match status" value="1"/>
</dbReference>
<keyword evidence="3" id="KW-0722">Serine protease inhibitor</keyword>
<sequence length="114" mass="12364">MRSITMSVSLPKFKLEFEEELSEHLQALGAKQIFNAGADFSGMTPSRGVSVSQVLHKAVIEVNEEGSEAAAVTSVIIMRFGGLSFTADHPFLFAIVEKGSKSNMVLFMGRVNNL</sequence>
<dbReference type="GO" id="GO:0005615">
    <property type="term" value="C:extracellular space"/>
    <property type="evidence" value="ECO:0007669"/>
    <property type="project" value="InterPro"/>
</dbReference>
<evidence type="ECO:0000313" key="5">
    <source>
        <dbReference type="EMBL" id="KAF8773443.1"/>
    </source>
</evidence>
<organism evidence="5 6">
    <name type="scientific">Argiope bruennichi</name>
    <name type="common">Wasp spider</name>
    <name type="synonym">Aranea bruennichi</name>
    <dbReference type="NCBI Taxonomy" id="94029"/>
    <lineage>
        <taxon>Eukaryota</taxon>
        <taxon>Metazoa</taxon>
        <taxon>Ecdysozoa</taxon>
        <taxon>Arthropoda</taxon>
        <taxon>Chelicerata</taxon>
        <taxon>Arachnida</taxon>
        <taxon>Araneae</taxon>
        <taxon>Araneomorphae</taxon>
        <taxon>Entelegynae</taxon>
        <taxon>Araneoidea</taxon>
        <taxon>Araneidae</taxon>
        <taxon>Argiope</taxon>
    </lineage>
</organism>